<proteinExistence type="predicted"/>
<sequence length="78" mass="8715">MPEPEPAPVPVPAPPTEEPFNGPPTEESVVVEAKASGPYETTFDASEQLTVEQLENLMLGEQAWDRLYRNDETFRLMP</sequence>
<organism evidence="2 3">
    <name type="scientific">Tessaracoccus defluvii</name>
    <dbReference type="NCBI Taxonomy" id="1285901"/>
    <lineage>
        <taxon>Bacteria</taxon>
        <taxon>Bacillati</taxon>
        <taxon>Actinomycetota</taxon>
        <taxon>Actinomycetes</taxon>
        <taxon>Propionibacteriales</taxon>
        <taxon>Propionibacteriaceae</taxon>
        <taxon>Tessaracoccus</taxon>
    </lineage>
</organism>
<evidence type="ECO:0000313" key="2">
    <source>
        <dbReference type="EMBL" id="QNP55384.1"/>
    </source>
</evidence>
<feature type="compositionally biased region" description="Pro residues" evidence="1">
    <location>
        <begin position="1"/>
        <end position="17"/>
    </location>
</feature>
<dbReference type="Proteomes" id="UP000516117">
    <property type="component" value="Chromosome"/>
</dbReference>
<reference evidence="2 3" key="1">
    <citation type="submission" date="2020-08" db="EMBL/GenBank/DDBJ databases">
        <title>Genome sequence of Tessaracoccus defluvii JCM 17540T.</title>
        <authorList>
            <person name="Hyun D.-W."/>
            <person name="Bae J.-W."/>
        </authorList>
    </citation>
    <scope>NUCLEOTIDE SEQUENCE [LARGE SCALE GENOMIC DNA]</scope>
    <source>
        <strain evidence="2 3">JCM 17540</strain>
    </source>
</reference>
<name>A0A7H0H4B8_9ACTN</name>
<feature type="region of interest" description="Disordered" evidence="1">
    <location>
        <begin position="1"/>
        <end position="25"/>
    </location>
</feature>
<evidence type="ECO:0000256" key="1">
    <source>
        <dbReference type="SAM" id="MobiDB-lite"/>
    </source>
</evidence>
<evidence type="ECO:0000313" key="3">
    <source>
        <dbReference type="Proteomes" id="UP000516117"/>
    </source>
</evidence>
<gene>
    <name evidence="2" type="ORF">H9L22_14390</name>
</gene>
<keyword evidence="3" id="KW-1185">Reference proteome</keyword>
<protein>
    <submittedName>
        <fullName evidence="2">Uncharacterized protein</fullName>
    </submittedName>
</protein>
<dbReference type="EMBL" id="CP060789">
    <property type="protein sequence ID" value="QNP55384.1"/>
    <property type="molecule type" value="Genomic_DNA"/>
</dbReference>
<dbReference type="RefSeq" id="WP_187720516.1">
    <property type="nucleotide sequence ID" value="NZ_CP060789.1"/>
</dbReference>
<dbReference type="KEGG" id="tdf:H9L22_14390"/>
<accession>A0A7H0H4B8</accession>
<dbReference type="AlphaFoldDB" id="A0A7H0H4B8"/>